<dbReference type="AlphaFoldDB" id="A0A4Z1BED8"/>
<dbReference type="EMBL" id="SRPG01000695">
    <property type="protein sequence ID" value="TGN31565.1"/>
    <property type="molecule type" value="Genomic_DNA"/>
</dbReference>
<dbReference type="RefSeq" id="WP_205966137.1">
    <property type="nucleotide sequence ID" value="NZ_SRPG01000695.1"/>
</dbReference>
<evidence type="ECO:0000313" key="1">
    <source>
        <dbReference type="EMBL" id="TGN31565.1"/>
    </source>
</evidence>
<protein>
    <submittedName>
        <fullName evidence="1">Uncharacterized protein</fullName>
    </submittedName>
</protein>
<feature type="non-terminal residue" evidence="1">
    <location>
        <position position="104"/>
    </location>
</feature>
<name>A0A4Z1BED8_9RHOB</name>
<comment type="caution">
    <text evidence="1">The sequence shown here is derived from an EMBL/GenBank/DDBJ whole genome shotgun (WGS) entry which is preliminary data.</text>
</comment>
<keyword evidence="2" id="KW-1185">Reference proteome</keyword>
<organism evidence="1 2">
    <name type="scientific">Paracoccus liaowanqingii</name>
    <dbReference type="NCBI Taxonomy" id="2560053"/>
    <lineage>
        <taxon>Bacteria</taxon>
        <taxon>Pseudomonadati</taxon>
        <taxon>Pseudomonadota</taxon>
        <taxon>Alphaproteobacteria</taxon>
        <taxon>Rhodobacterales</taxon>
        <taxon>Paracoccaceae</taxon>
        <taxon>Paracoccus</taxon>
    </lineage>
</organism>
<proteinExistence type="predicted"/>
<accession>A0A4Z1BED8</accession>
<dbReference type="Proteomes" id="UP000297972">
    <property type="component" value="Unassembled WGS sequence"/>
</dbReference>
<gene>
    <name evidence="1" type="ORF">E4L95_23780</name>
</gene>
<sequence length="104" mass="11297">MVVMTLFGVFAGNDPDAYLQFENWLGRNLDFIRGHGGRANWTDYVDSLGWIGSELSSLDVPIYWSIPMIVQGATLTEAAMGGYNQHYLAAAEALLAASEGPAKI</sequence>
<reference evidence="1 2" key="1">
    <citation type="submission" date="2019-03" db="EMBL/GenBank/DDBJ databases">
        <authorList>
            <person name="Li J."/>
        </authorList>
    </citation>
    <scope>NUCLEOTIDE SEQUENCE [LARGE SCALE GENOMIC DNA]</scope>
    <source>
        <strain evidence="1 2">3058</strain>
    </source>
</reference>
<evidence type="ECO:0000313" key="2">
    <source>
        <dbReference type="Proteomes" id="UP000297972"/>
    </source>
</evidence>